<evidence type="ECO:0000256" key="1">
    <source>
        <dbReference type="SAM" id="MobiDB-lite"/>
    </source>
</evidence>
<proteinExistence type="predicted"/>
<sequence>MDLFERRKMQQKLQYKPLLGQHDIRVIRLLTPVDDPVHAAGPVHCEIVHVAPGKENLVTNARSATKGSNGIWPVSVDAAVNSDSKTSQPTGFNPLFEKSLVERMTPLANLPLVPYFEGPKCLRESPPEVGERTAPAWDPSQDEEAGLPWRYTWGDFVALSYVWGDPSIRRDIIVDGVHVSVTANLEGALRELRHHSRIQQGFFIWVDALCINQEDLDERSAQVAKMKDIYQAAWHVVIWLGSDEHRSDLATLALRYMSLHSEEEDVLDKLYKHVEFYVVRIPFMQWKHAHTSLRIRKAVLNAIYHLLARPYWRRLWIIQEVVLGSRNSPVLCGSSSILLKDIFTALNVMKADGDALGQYVICAAKGARKTQQKWNFVAEDTYGISEKLWERPVAITALKFFDIDVSAAHNGVYDCLLLSREASATDERDRVYGILGLPQIASSIRNLVPDYGRTAPETFTLFSKRLLEGGNVNGLRLVNSPVPAIGMKYYKSGHFSRPRAPKFVRGHRVVHRGCEHGLPSWVICWSCPRNPAQPFVDRALPPSLLPPGLLASATTPTPPLPLPLPRVTDDNVLIVKGVVFDAVACLSACHATESDRSYPRSGAGEPPRSAYGDREATREALARTLTGVFETEGAKDQNKDKAGGYDNSDEDRNEDEDEDEEENPSLVKAVMHWTIWDTGINGLDNNNIFGLKDFYRRNRGMGMFSGGWTLDGLVRDLGRKADVSRRVRESAGARPRLLRVTAKHREALTEAMRALGWRRLVVTRGGYFGLVPAAAREGDVLAVVGGCDAPLLLREVEGFENGGGGGGGSGGEKGMGEERAGDKGEKRFQVIGEAYVQWVTGREIRERVEGGRCTVDEIRIC</sequence>
<protein>
    <recommendedName>
        <fullName evidence="2">Heterokaryon incompatibility domain-containing protein</fullName>
    </recommendedName>
</protein>
<dbReference type="Proteomes" id="UP001369815">
    <property type="component" value="Unassembled WGS sequence"/>
</dbReference>
<feature type="domain" description="Heterokaryon incompatibility" evidence="2">
    <location>
        <begin position="156"/>
        <end position="320"/>
    </location>
</feature>
<dbReference type="EMBL" id="JBANMG010000002">
    <property type="protein sequence ID" value="KAK6956209.1"/>
    <property type="molecule type" value="Genomic_DNA"/>
</dbReference>
<name>A0AAX6MUA6_9PEZI</name>
<feature type="region of interest" description="Disordered" evidence="1">
    <location>
        <begin position="594"/>
        <end position="664"/>
    </location>
</feature>
<accession>A0AAX6MUA6</accession>
<feature type="compositionally biased region" description="Basic and acidic residues" evidence="1">
    <location>
        <begin position="632"/>
        <end position="643"/>
    </location>
</feature>
<dbReference type="InterPro" id="IPR010730">
    <property type="entry name" value="HET"/>
</dbReference>
<dbReference type="PANTHER" id="PTHR24148:SF77">
    <property type="entry name" value="HETEROKARYON INCOMPATIBILITY DOMAIN-CONTAINING PROTEIN"/>
    <property type="match status" value="1"/>
</dbReference>
<dbReference type="Pfam" id="PF06985">
    <property type="entry name" value="HET"/>
    <property type="match status" value="1"/>
</dbReference>
<feature type="compositionally biased region" description="Acidic residues" evidence="1">
    <location>
        <begin position="647"/>
        <end position="663"/>
    </location>
</feature>
<dbReference type="AlphaFoldDB" id="A0AAX6MUA6"/>
<dbReference type="InterPro" id="IPR052895">
    <property type="entry name" value="HetReg/Transcr_Mod"/>
</dbReference>
<dbReference type="PANTHER" id="PTHR24148">
    <property type="entry name" value="ANKYRIN REPEAT DOMAIN-CONTAINING PROTEIN 39 HOMOLOG-RELATED"/>
    <property type="match status" value="1"/>
</dbReference>
<feature type="compositionally biased region" description="Basic and acidic residues" evidence="1">
    <location>
        <begin position="814"/>
        <end position="823"/>
    </location>
</feature>
<keyword evidence="4" id="KW-1185">Reference proteome</keyword>
<feature type="compositionally biased region" description="Basic and acidic residues" evidence="1">
    <location>
        <begin position="611"/>
        <end position="621"/>
    </location>
</feature>
<organism evidence="3 4">
    <name type="scientific">Daldinia eschscholtzii</name>
    <dbReference type="NCBI Taxonomy" id="292717"/>
    <lineage>
        <taxon>Eukaryota</taxon>
        <taxon>Fungi</taxon>
        <taxon>Dikarya</taxon>
        <taxon>Ascomycota</taxon>
        <taxon>Pezizomycotina</taxon>
        <taxon>Sordariomycetes</taxon>
        <taxon>Xylariomycetidae</taxon>
        <taxon>Xylariales</taxon>
        <taxon>Hypoxylaceae</taxon>
        <taxon>Daldinia</taxon>
    </lineage>
</organism>
<feature type="compositionally biased region" description="Gly residues" evidence="1">
    <location>
        <begin position="802"/>
        <end position="813"/>
    </location>
</feature>
<gene>
    <name evidence="3" type="ORF">Daesc_001482</name>
</gene>
<evidence type="ECO:0000313" key="3">
    <source>
        <dbReference type="EMBL" id="KAK6956209.1"/>
    </source>
</evidence>
<feature type="region of interest" description="Disordered" evidence="1">
    <location>
        <begin position="802"/>
        <end position="823"/>
    </location>
</feature>
<evidence type="ECO:0000259" key="2">
    <source>
        <dbReference type="Pfam" id="PF06985"/>
    </source>
</evidence>
<reference evidence="3 4" key="1">
    <citation type="journal article" date="2024" name="Front Chem Biol">
        <title>Unveiling the potential of Daldinia eschscholtzii MFLUCC 19-0629 through bioactivity and bioinformatics studies for enhanced sustainable agriculture production.</title>
        <authorList>
            <person name="Brooks S."/>
            <person name="Weaver J.A."/>
            <person name="Klomchit A."/>
            <person name="Alharthi S.A."/>
            <person name="Onlamun T."/>
            <person name="Nurani R."/>
            <person name="Vong T.K."/>
            <person name="Alberti F."/>
            <person name="Greco C."/>
        </authorList>
    </citation>
    <scope>NUCLEOTIDE SEQUENCE [LARGE SCALE GENOMIC DNA]</scope>
    <source>
        <strain evidence="3">MFLUCC 19-0629</strain>
    </source>
</reference>
<comment type="caution">
    <text evidence="3">The sequence shown here is derived from an EMBL/GenBank/DDBJ whole genome shotgun (WGS) entry which is preliminary data.</text>
</comment>
<evidence type="ECO:0000313" key="4">
    <source>
        <dbReference type="Proteomes" id="UP001369815"/>
    </source>
</evidence>